<proteinExistence type="predicted"/>
<keyword evidence="1" id="KW-1015">Disulfide bond</keyword>
<gene>
    <name evidence="5" type="ORF">PAL_GLEAN10002463</name>
</gene>
<dbReference type="InterPro" id="IPR050380">
    <property type="entry name" value="Immune_Resp_Modulators"/>
</dbReference>
<dbReference type="AlphaFoldDB" id="L5KG32"/>
<accession>L5KG32</accession>
<reference evidence="6" key="1">
    <citation type="journal article" date="2013" name="Science">
        <title>Comparative analysis of bat genomes provides insight into the evolution of flight and immunity.</title>
        <authorList>
            <person name="Zhang G."/>
            <person name="Cowled C."/>
            <person name="Shi Z."/>
            <person name="Huang Z."/>
            <person name="Bishop-Lilly K.A."/>
            <person name="Fang X."/>
            <person name="Wynne J.W."/>
            <person name="Xiong Z."/>
            <person name="Baker M.L."/>
            <person name="Zhao W."/>
            <person name="Tachedjian M."/>
            <person name="Zhu Y."/>
            <person name="Zhou P."/>
            <person name="Jiang X."/>
            <person name="Ng J."/>
            <person name="Yang L."/>
            <person name="Wu L."/>
            <person name="Xiao J."/>
            <person name="Feng Y."/>
            <person name="Chen Y."/>
            <person name="Sun X."/>
            <person name="Zhang Y."/>
            <person name="Marsh G.A."/>
            <person name="Crameri G."/>
            <person name="Broder C.C."/>
            <person name="Frey K.G."/>
            <person name="Wang L.F."/>
            <person name="Wang J."/>
        </authorList>
    </citation>
    <scope>NUCLEOTIDE SEQUENCE [LARGE SCALE GENOMIC DNA]</scope>
</reference>
<dbReference type="InterPro" id="IPR003597">
    <property type="entry name" value="Ig_C1-set"/>
</dbReference>
<dbReference type="Pfam" id="PF07654">
    <property type="entry name" value="C1-set"/>
    <property type="match status" value="1"/>
</dbReference>
<keyword evidence="6" id="KW-1185">Reference proteome</keyword>
<protein>
    <submittedName>
        <fullName evidence="5">Ig kappa chain C region</fullName>
    </submittedName>
</protein>
<dbReference type="PROSITE" id="PS50835">
    <property type="entry name" value="IG_LIKE"/>
    <property type="match status" value="1"/>
</dbReference>
<dbReference type="FunCoup" id="L5KG32">
    <property type="interactions" value="82"/>
</dbReference>
<dbReference type="CDD" id="cd07699">
    <property type="entry name" value="IgC1_L"/>
    <property type="match status" value="1"/>
</dbReference>
<dbReference type="Proteomes" id="UP000010552">
    <property type="component" value="Unassembled WGS sequence"/>
</dbReference>
<evidence type="ECO:0000256" key="3">
    <source>
        <dbReference type="SAM" id="SignalP"/>
    </source>
</evidence>
<keyword evidence="2" id="KW-0393">Immunoglobulin domain</keyword>
<evidence type="ECO:0000256" key="2">
    <source>
        <dbReference type="ARBA" id="ARBA00023319"/>
    </source>
</evidence>
<dbReference type="InterPro" id="IPR013783">
    <property type="entry name" value="Ig-like_fold"/>
</dbReference>
<sequence>MGFQVQLFSFFLLWISDTRTETIVTQSLALLSAAPGDKVTITCKASQDIDDDMNWYQQKPGETLMLIIREATTRLSGVPSRFTGSGPGFCSVRALTLAYFLQGTMPESKRNVAKPSTFIFPPSQQQLQTGKASVVCLLNGFYPREINVKWKVDGVVQTNGIQNSATEQNSKDNTYSLSSILTLSSSEYKSHNVYACEITHQSLNSAFVKSFNRESC</sequence>
<feature type="signal peptide" evidence="3">
    <location>
        <begin position="1"/>
        <end position="20"/>
    </location>
</feature>
<dbReference type="FunFam" id="2.60.40.10:FF:000283">
    <property type="entry name" value="Immunoglobulin kappa constant"/>
    <property type="match status" value="1"/>
</dbReference>
<dbReference type="SMART" id="SM00407">
    <property type="entry name" value="IGc1"/>
    <property type="match status" value="1"/>
</dbReference>
<dbReference type="InterPro" id="IPR036179">
    <property type="entry name" value="Ig-like_dom_sf"/>
</dbReference>
<dbReference type="STRING" id="9402.L5KG32"/>
<dbReference type="PANTHER" id="PTHR23411">
    <property type="entry name" value="TAPASIN"/>
    <property type="match status" value="1"/>
</dbReference>
<evidence type="ECO:0000259" key="4">
    <source>
        <dbReference type="PROSITE" id="PS50835"/>
    </source>
</evidence>
<evidence type="ECO:0000313" key="5">
    <source>
        <dbReference type="EMBL" id="ELK10654.1"/>
    </source>
</evidence>
<keyword evidence="3" id="KW-0732">Signal</keyword>
<dbReference type="Gene3D" id="2.60.40.10">
    <property type="entry name" value="Immunoglobulins"/>
    <property type="match status" value="2"/>
</dbReference>
<name>L5KG32_PTEAL</name>
<dbReference type="InterPro" id="IPR007110">
    <property type="entry name" value="Ig-like_dom"/>
</dbReference>
<dbReference type="SUPFAM" id="SSF48726">
    <property type="entry name" value="Immunoglobulin"/>
    <property type="match status" value="2"/>
</dbReference>
<feature type="chain" id="PRO_5003969199" evidence="3">
    <location>
        <begin position="21"/>
        <end position="216"/>
    </location>
</feature>
<organism evidence="5 6">
    <name type="scientific">Pteropus alecto</name>
    <name type="common">Black flying fox</name>
    <dbReference type="NCBI Taxonomy" id="9402"/>
    <lineage>
        <taxon>Eukaryota</taxon>
        <taxon>Metazoa</taxon>
        <taxon>Chordata</taxon>
        <taxon>Craniata</taxon>
        <taxon>Vertebrata</taxon>
        <taxon>Euteleostomi</taxon>
        <taxon>Mammalia</taxon>
        <taxon>Eutheria</taxon>
        <taxon>Laurasiatheria</taxon>
        <taxon>Chiroptera</taxon>
        <taxon>Yinpterochiroptera</taxon>
        <taxon>Pteropodoidea</taxon>
        <taxon>Pteropodidae</taxon>
        <taxon>Pteropodinae</taxon>
        <taxon>Pteropus</taxon>
    </lineage>
</organism>
<dbReference type="InParanoid" id="L5KG32"/>
<evidence type="ECO:0000313" key="6">
    <source>
        <dbReference type="Proteomes" id="UP000010552"/>
    </source>
</evidence>
<evidence type="ECO:0000256" key="1">
    <source>
        <dbReference type="ARBA" id="ARBA00023157"/>
    </source>
</evidence>
<feature type="domain" description="Ig-like" evidence="4">
    <location>
        <begin position="115"/>
        <end position="212"/>
    </location>
</feature>
<dbReference type="EMBL" id="KB030716">
    <property type="protein sequence ID" value="ELK10654.1"/>
    <property type="molecule type" value="Genomic_DNA"/>
</dbReference>